<feature type="region of interest" description="Disordered" evidence="1">
    <location>
        <begin position="132"/>
        <end position="153"/>
    </location>
</feature>
<dbReference type="EMBL" id="JABCRE010000003">
    <property type="protein sequence ID" value="NMW32698.1"/>
    <property type="molecule type" value="Genomic_DNA"/>
</dbReference>
<sequence length="153" mass="16755">MLSIALASFVIGLQSQAAIAEYPEQPKTWTIEYPFVIDASVAGYYNCLQSEEVIAGEGYTFEGQHRKAVESCEKKGKQAQKDANAILAKSGRYPAMTPEKVSLVFETLRKIHIERGRDIDVQIAQDLAGNPYADQIQTSASQNDPSVGEDEGL</sequence>
<evidence type="ECO:0000256" key="2">
    <source>
        <dbReference type="SAM" id="SignalP"/>
    </source>
</evidence>
<feature type="chain" id="PRO_5032434180" evidence="2">
    <location>
        <begin position="21"/>
        <end position="153"/>
    </location>
</feature>
<feature type="compositionally biased region" description="Polar residues" evidence="1">
    <location>
        <begin position="135"/>
        <end position="145"/>
    </location>
</feature>
<dbReference type="RefSeq" id="WP_170013492.1">
    <property type="nucleotide sequence ID" value="NZ_JABCRE010000003.1"/>
</dbReference>
<protein>
    <submittedName>
        <fullName evidence="3">Uncharacterized protein</fullName>
    </submittedName>
</protein>
<comment type="caution">
    <text evidence="3">The sequence shown here is derived from an EMBL/GenBank/DDBJ whole genome shotgun (WGS) entry which is preliminary data.</text>
</comment>
<evidence type="ECO:0000313" key="4">
    <source>
        <dbReference type="Proteomes" id="UP000561181"/>
    </source>
</evidence>
<proteinExistence type="predicted"/>
<keyword evidence="4" id="KW-1185">Reference proteome</keyword>
<organism evidence="3 4">
    <name type="scientific">Pontixanthobacter rizhaonensis</name>
    <dbReference type="NCBI Taxonomy" id="2730337"/>
    <lineage>
        <taxon>Bacteria</taxon>
        <taxon>Pseudomonadati</taxon>
        <taxon>Pseudomonadota</taxon>
        <taxon>Alphaproteobacteria</taxon>
        <taxon>Sphingomonadales</taxon>
        <taxon>Erythrobacteraceae</taxon>
        <taxon>Pontixanthobacter</taxon>
    </lineage>
</organism>
<reference evidence="3 4" key="1">
    <citation type="submission" date="2020-04" db="EMBL/GenBank/DDBJ databases">
        <authorList>
            <person name="Liu A."/>
        </authorList>
    </citation>
    <scope>NUCLEOTIDE SEQUENCE [LARGE SCALE GENOMIC DNA]</scope>
    <source>
        <strain evidence="3 4">RZ02</strain>
    </source>
</reference>
<feature type="signal peptide" evidence="2">
    <location>
        <begin position="1"/>
        <end position="20"/>
    </location>
</feature>
<gene>
    <name evidence="3" type="ORF">HKD42_11545</name>
</gene>
<dbReference type="AlphaFoldDB" id="A0A848QUC9"/>
<evidence type="ECO:0000313" key="3">
    <source>
        <dbReference type="EMBL" id="NMW32698.1"/>
    </source>
</evidence>
<accession>A0A848QUC9</accession>
<evidence type="ECO:0000256" key="1">
    <source>
        <dbReference type="SAM" id="MobiDB-lite"/>
    </source>
</evidence>
<keyword evidence="2" id="KW-0732">Signal</keyword>
<dbReference type="Proteomes" id="UP000561181">
    <property type="component" value="Unassembled WGS sequence"/>
</dbReference>
<name>A0A848QUC9_9SPHN</name>